<dbReference type="EMBL" id="BAABLP010000001">
    <property type="protein sequence ID" value="GAA4736679.1"/>
    <property type="molecule type" value="Genomic_DNA"/>
</dbReference>
<organism evidence="2 3">
    <name type="scientific">Amnibacterium soli</name>
    <dbReference type="NCBI Taxonomy" id="1282736"/>
    <lineage>
        <taxon>Bacteria</taxon>
        <taxon>Bacillati</taxon>
        <taxon>Actinomycetota</taxon>
        <taxon>Actinomycetes</taxon>
        <taxon>Micrococcales</taxon>
        <taxon>Microbacteriaceae</taxon>
        <taxon>Amnibacterium</taxon>
    </lineage>
</organism>
<reference evidence="3" key="1">
    <citation type="journal article" date="2019" name="Int. J. Syst. Evol. Microbiol.">
        <title>The Global Catalogue of Microorganisms (GCM) 10K type strain sequencing project: providing services to taxonomists for standard genome sequencing and annotation.</title>
        <authorList>
            <consortium name="The Broad Institute Genomics Platform"/>
            <consortium name="The Broad Institute Genome Sequencing Center for Infectious Disease"/>
            <person name="Wu L."/>
            <person name="Ma J."/>
        </authorList>
    </citation>
    <scope>NUCLEOTIDE SEQUENCE [LARGE SCALE GENOMIC DNA]</scope>
    <source>
        <strain evidence="3">JCM 19015</strain>
    </source>
</reference>
<evidence type="ECO:0000259" key="1">
    <source>
        <dbReference type="PROSITE" id="PS51186"/>
    </source>
</evidence>
<dbReference type="Gene3D" id="3.40.630.30">
    <property type="match status" value="1"/>
</dbReference>
<name>A0ABP8YQ60_9MICO</name>
<feature type="domain" description="N-acetyltransferase" evidence="1">
    <location>
        <begin position="29"/>
        <end position="184"/>
    </location>
</feature>
<proteinExistence type="predicted"/>
<gene>
    <name evidence="2" type="ORF">GCM10025783_03620</name>
</gene>
<dbReference type="PROSITE" id="PS51186">
    <property type="entry name" value="GNAT"/>
    <property type="match status" value="1"/>
</dbReference>
<evidence type="ECO:0000313" key="2">
    <source>
        <dbReference type="EMBL" id="GAA4736679.1"/>
    </source>
</evidence>
<dbReference type="InterPro" id="IPR000182">
    <property type="entry name" value="GNAT_dom"/>
</dbReference>
<protein>
    <submittedName>
        <fullName evidence="2">GNAT family protein</fullName>
    </submittedName>
</protein>
<accession>A0ABP8YQ60</accession>
<dbReference type="InterPro" id="IPR016181">
    <property type="entry name" value="Acyl_CoA_acyltransferase"/>
</dbReference>
<dbReference type="InterPro" id="IPR051908">
    <property type="entry name" value="Ribosomal_N-acetyltransferase"/>
</dbReference>
<dbReference type="PANTHER" id="PTHR43441:SF10">
    <property type="entry name" value="ACETYLTRANSFERASE"/>
    <property type="match status" value="1"/>
</dbReference>
<sequence length="197" mass="21326">MTSTLPAAFFARPCAPGVDLVLRELSTTVEMHELVVDNLAHLRRWEQWARAEPTLPRTFEHTRRRLDEFTQGRSLPCAIRVGGELVGAVELAIDPASSTGDLGVWVSTAAEGRGIARAACEAVLDHAFGSARLGRVEARIAAANVRSRRLAEQLGFALEGVLRSAHLVGDERHDLAVYGLLAEDREAARDGARRAAA</sequence>
<evidence type="ECO:0000313" key="3">
    <source>
        <dbReference type="Proteomes" id="UP001500121"/>
    </source>
</evidence>
<dbReference type="SUPFAM" id="SSF55729">
    <property type="entry name" value="Acyl-CoA N-acyltransferases (Nat)"/>
    <property type="match status" value="1"/>
</dbReference>
<dbReference type="Proteomes" id="UP001500121">
    <property type="component" value="Unassembled WGS sequence"/>
</dbReference>
<dbReference type="Pfam" id="PF13302">
    <property type="entry name" value="Acetyltransf_3"/>
    <property type="match status" value="1"/>
</dbReference>
<dbReference type="RefSeq" id="WP_345479209.1">
    <property type="nucleotide sequence ID" value="NZ_BAABLP010000001.1"/>
</dbReference>
<dbReference type="PANTHER" id="PTHR43441">
    <property type="entry name" value="RIBOSOMAL-PROTEIN-SERINE ACETYLTRANSFERASE"/>
    <property type="match status" value="1"/>
</dbReference>
<keyword evidence="3" id="KW-1185">Reference proteome</keyword>
<comment type="caution">
    <text evidence="2">The sequence shown here is derived from an EMBL/GenBank/DDBJ whole genome shotgun (WGS) entry which is preliminary data.</text>
</comment>